<evidence type="ECO:0000313" key="3">
    <source>
        <dbReference type="EMBL" id="MFC4013446.1"/>
    </source>
</evidence>
<gene>
    <name evidence="3" type="ORF">ACFOY2_39900</name>
</gene>
<evidence type="ECO:0000256" key="2">
    <source>
        <dbReference type="SAM" id="MobiDB-lite"/>
    </source>
</evidence>
<sequence length="215" mass="23193">MTATDPRPSGAPAPRRSRRAARRRGSGSRLLGVAAGLLLLSAAVGVQSIRLTPEELSAPITYVGAKGDTVDAKRFTVRLNSFTAAKAVKTHTKTVSTDNLFLIVDASAKSSLKPYHLGQPVLLTADGKRFDATDRVDQSATLATKWIQPDIWAGGRFFFEVPAAVLPEARVIFRLPPELLVEQYPPEVEVDLGLTEEGARKLAATPQDVYSTVEK</sequence>
<evidence type="ECO:0000313" key="4">
    <source>
        <dbReference type="Proteomes" id="UP001595851"/>
    </source>
</evidence>
<dbReference type="Proteomes" id="UP001595851">
    <property type="component" value="Unassembled WGS sequence"/>
</dbReference>
<dbReference type="RefSeq" id="WP_379533306.1">
    <property type="nucleotide sequence ID" value="NZ_JBHSBI010000027.1"/>
</dbReference>
<organism evidence="3 4">
    <name type="scientific">Nonomuraea purpurea</name>
    <dbReference type="NCBI Taxonomy" id="1849276"/>
    <lineage>
        <taxon>Bacteria</taxon>
        <taxon>Bacillati</taxon>
        <taxon>Actinomycetota</taxon>
        <taxon>Actinomycetes</taxon>
        <taxon>Streptosporangiales</taxon>
        <taxon>Streptosporangiaceae</taxon>
        <taxon>Nonomuraea</taxon>
    </lineage>
</organism>
<evidence type="ECO:0008006" key="5">
    <source>
        <dbReference type="Google" id="ProtNLM"/>
    </source>
</evidence>
<comment type="caution">
    <text evidence="3">The sequence shown here is derived from an EMBL/GenBank/DDBJ whole genome shotgun (WGS) entry which is preliminary data.</text>
</comment>
<keyword evidence="4" id="KW-1185">Reference proteome</keyword>
<dbReference type="EMBL" id="JBHSBI010000027">
    <property type="protein sequence ID" value="MFC4013446.1"/>
    <property type="molecule type" value="Genomic_DNA"/>
</dbReference>
<proteinExistence type="predicted"/>
<accession>A0ABV8GHM7</accession>
<keyword evidence="1" id="KW-0732">Signal</keyword>
<dbReference type="Gene3D" id="2.60.40.1240">
    <property type="match status" value="1"/>
</dbReference>
<feature type="region of interest" description="Disordered" evidence="2">
    <location>
        <begin position="1"/>
        <end position="27"/>
    </location>
</feature>
<feature type="compositionally biased region" description="Low complexity" evidence="2">
    <location>
        <begin position="1"/>
        <end position="14"/>
    </location>
</feature>
<protein>
    <recommendedName>
        <fullName evidence="5">DUF4352 domain-containing protein</fullName>
    </recommendedName>
</protein>
<dbReference type="InterPro" id="IPR029050">
    <property type="entry name" value="Immunoprotect_excell_Ig-like"/>
</dbReference>
<name>A0ABV8GHM7_9ACTN</name>
<feature type="compositionally biased region" description="Basic residues" evidence="2">
    <location>
        <begin position="15"/>
        <end position="26"/>
    </location>
</feature>
<evidence type="ECO:0000256" key="1">
    <source>
        <dbReference type="ARBA" id="ARBA00022729"/>
    </source>
</evidence>
<reference evidence="4" key="1">
    <citation type="journal article" date="2019" name="Int. J. Syst. Evol. Microbiol.">
        <title>The Global Catalogue of Microorganisms (GCM) 10K type strain sequencing project: providing services to taxonomists for standard genome sequencing and annotation.</title>
        <authorList>
            <consortium name="The Broad Institute Genomics Platform"/>
            <consortium name="The Broad Institute Genome Sequencing Center for Infectious Disease"/>
            <person name="Wu L."/>
            <person name="Ma J."/>
        </authorList>
    </citation>
    <scope>NUCLEOTIDE SEQUENCE [LARGE SCALE GENOMIC DNA]</scope>
    <source>
        <strain evidence="4">TBRC 1276</strain>
    </source>
</reference>